<reference evidence="1 2" key="2">
    <citation type="journal article" date="1996" name="DNA Res.">
        <title>Sequence analysis of the genome of the unicellular cyanobacterium Synechocystis sp. strain PCC6803. II. Sequence determination of the entire genome and assignment of potential protein-coding regions.</title>
        <authorList>
            <person name="Kaneko T."/>
            <person name="Sato S."/>
            <person name="Kotani H."/>
            <person name="Tanaka A."/>
            <person name="Asamizu E."/>
            <person name="Nakamura Y."/>
            <person name="Miyajima N."/>
            <person name="Hirosawa M."/>
            <person name="Sugiura M."/>
            <person name="Sasamoto S."/>
            <person name="Kimura T."/>
            <person name="Hosouchi T."/>
            <person name="Matsuno A."/>
            <person name="Muraki A."/>
            <person name="Nakazaki N."/>
            <person name="Naruo K."/>
            <person name="Okumura S."/>
            <person name="Shimpo S."/>
            <person name="Takeuchi C."/>
            <person name="Wada T."/>
            <person name="Watanabe A."/>
            <person name="Yamada M."/>
            <person name="Yasuda M."/>
            <person name="Tabata S."/>
        </authorList>
    </citation>
    <scope>NUCLEOTIDE SEQUENCE [LARGE SCALE GENOMIC DNA]</scope>
    <source>
        <strain evidence="2">ATCC 27184 / PCC 6803 / Kazusa</strain>
    </source>
</reference>
<reference evidence="1 2" key="1">
    <citation type="journal article" date="1995" name="DNA Res.">
        <title>Sequence analysis of the genome of the unicellular cyanobacterium Synechocystis sp. strain PCC6803. I. Sequence features in the 1 Mb region from map positions 64% to 92% of the genome.</title>
        <authorList>
            <person name="Kaneko T."/>
            <person name="Tanaka A."/>
            <person name="Sato S."/>
            <person name="Kotani H."/>
            <person name="Sazuka T."/>
            <person name="Miyajima N."/>
            <person name="Sugiura M."/>
            <person name="Tabata S."/>
        </authorList>
    </citation>
    <scope>NUCLEOTIDE SEQUENCE [LARGE SCALE GENOMIC DNA]</scope>
    <source>
        <strain evidence="2">ATCC 27184 / PCC 6803 / Kazusa</strain>
    </source>
</reference>
<dbReference type="InParanoid" id="P74792"/>
<keyword evidence="2" id="KW-1185">Reference proteome</keyword>
<dbReference type="EnsemblBacteria" id="BAA10388">
    <property type="protein sequence ID" value="BAA10388"/>
    <property type="gene ID" value="BAA10388"/>
</dbReference>
<gene>
    <name evidence="1" type="ordered locus">ssl0750</name>
</gene>
<organism evidence="1 2">
    <name type="scientific">Synechocystis sp. (strain ATCC 27184 / PCC 6803 / Kazusa)</name>
    <dbReference type="NCBI Taxonomy" id="1111708"/>
    <lineage>
        <taxon>Bacteria</taxon>
        <taxon>Bacillati</taxon>
        <taxon>Cyanobacteriota</taxon>
        <taxon>Cyanophyceae</taxon>
        <taxon>Synechococcales</taxon>
        <taxon>Merismopediaceae</taxon>
        <taxon>Synechocystis</taxon>
    </lineage>
</organism>
<sequence length="93" mass="10671">MMLFAFFQPLEFPDNFNQTLAINVYAETICGSQAVLEVARGQASQAAMDAFNRHRQLHLFPMLLLDTIGKNTEAELLKSWDEFSRQVCPEKFE</sequence>
<evidence type="ECO:0000313" key="1">
    <source>
        <dbReference type="EMBL" id="BAA10388.1"/>
    </source>
</evidence>
<dbReference type="AlphaFoldDB" id="P74792"/>
<dbReference type="EMBL" id="BA000022">
    <property type="protein sequence ID" value="BAA10388.1"/>
    <property type="molecule type" value="Genomic_DNA"/>
</dbReference>
<dbReference type="PaxDb" id="1148-1673341"/>
<name>P74792_SYNY3</name>
<protein>
    <submittedName>
        <fullName evidence="1">Ssl0750 protein</fullName>
    </submittedName>
</protein>
<evidence type="ECO:0000313" key="2">
    <source>
        <dbReference type="Proteomes" id="UP000001425"/>
    </source>
</evidence>
<dbReference type="PIR" id="S76542">
    <property type="entry name" value="S76542"/>
</dbReference>
<proteinExistence type="predicted"/>
<dbReference type="Proteomes" id="UP000001425">
    <property type="component" value="Chromosome"/>
</dbReference>
<dbReference type="KEGG" id="syn:ssl0750"/>
<accession>P74792</accession>
<dbReference type="IntAct" id="P74792">
    <property type="interactions" value="10"/>
</dbReference>